<evidence type="ECO:0000313" key="10">
    <source>
        <dbReference type="EMBL" id="BDZ59354.1"/>
    </source>
</evidence>
<accession>A0ABN6YPK1</accession>
<evidence type="ECO:0000256" key="8">
    <source>
        <dbReference type="SAM" id="Phobius"/>
    </source>
</evidence>
<feature type="transmembrane region" description="Helical" evidence="8">
    <location>
        <begin position="316"/>
        <end position="336"/>
    </location>
</feature>
<evidence type="ECO:0000256" key="4">
    <source>
        <dbReference type="ARBA" id="ARBA00022692"/>
    </source>
</evidence>
<dbReference type="SUPFAM" id="SSF103473">
    <property type="entry name" value="MFS general substrate transporter"/>
    <property type="match status" value="1"/>
</dbReference>
<dbReference type="Pfam" id="PF07690">
    <property type="entry name" value="MFS_1"/>
    <property type="match status" value="1"/>
</dbReference>
<feature type="transmembrane region" description="Helical" evidence="8">
    <location>
        <begin position="27"/>
        <end position="51"/>
    </location>
</feature>
<dbReference type="InterPro" id="IPR036259">
    <property type="entry name" value="MFS_trans_sf"/>
</dbReference>
<protein>
    <recommendedName>
        <fullName evidence="9">Major facilitator superfamily (MFS) profile domain-containing protein</fullName>
    </recommendedName>
</protein>
<keyword evidence="2" id="KW-0813">Transport</keyword>
<feature type="region of interest" description="Disordered" evidence="7">
    <location>
        <begin position="493"/>
        <end position="580"/>
    </location>
</feature>
<feature type="transmembrane region" description="Helical" evidence="8">
    <location>
        <begin position="281"/>
        <end position="304"/>
    </location>
</feature>
<evidence type="ECO:0000256" key="1">
    <source>
        <dbReference type="ARBA" id="ARBA00004651"/>
    </source>
</evidence>
<reference evidence="10" key="2">
    <citation type="submission" date="2023-02" db="EMBL/GenBank/DDBJ databases">
        <authorList>
            <person name="Sun Q."/>
            <person name="Mori K."/>
        </authorList>
    </citation>
    <scope>NUCLEOTIDE SEQUENCE</scope>
    <source>
        <strain evidence="10">NBRC 110608</strain>
    </source>
</reference>
<dbReference type="CDD" id="cd17321">
    <property type="entry name" value="MFS_MMR_MDR_like"/>
    <property type="match status" value="1"/>
</dbReference>
<feature type="transmembrane region" description="Helical" evidence="8">
    <location>
        <begin position="182"/>
        <end position="202"/>
    </location>
</feature>
<reference evidence="10" key="1">
    <citation type="journal article" date="2014" name="Int. J. Syst. Evol. Microbiol.">
        <title>Complete genome of a new Firmicutes species belonging to the dominant human colonic microbiota ('Ruminococcus bicirculans') reveals two chromosomes and a selective capacity to utilize plant glucans.</title>
        <authorList>
            <consortium name="NISC Comparative Sequencing Program"/>
            <person name="Wegmann U."/>
            <person name="Louis P."/>
            <person name="Goesmann A."/>
            <person name="Henrissat B."/>
            <person name="Duncan S.H."/>
            <person name="Flint H.J."/>
        </authorList>
    </citation>
    <scope>NUCLEOTIDE SEQUENCE</scope>
    <source>
        <strain evidence="10">NBRC 110608</strain>
    </source>
</reference>
<dbReference type="PROSITE" id="PS50850">
    <property type="entry name" value="MFS"/>
    <property type="match status" value="1"/>
</dbReference>
<evidence type="ECO:0000256" key="6">
    <source>
        <dbReference type="ARBA" id="ARBA00023136"/>
    </source>
</evidence>
<keyword evidence="5 8" id="KW-1133">Transmembrane helix</keyword>
<gene>
    <name evidence="10" type="ORF">GCM10025872_30110</name>
</gene>
<feature type="transmembrane region" description="Helical" evidence="8">
    <location>
        <begin position="118"/>
        <end position="141"/>
    </location>
</feature>
<dbReference type="EMBL" id="AP027735">
    <property type="protein sequence ID" value="BDZ59354.1"/>
    <property type="molecule type" value="Genomic_DNA"/>
</dbReference>
<keyword evidence="6 8" id="KW-0472">Membrane</keyword>
<feature type="transmembrane region" description="Helical" evidence="8">
    <location>
        <begin position="415"/>
        <end position="439"/>
    </location>
</feature>
<evidence type="ECO:0000256" key="2">
    <source>
        <dbReference type="ARBA" id="ARBA00022448"/>
    </source>
</evidence>
<organism evidence="10">
    <name type="scientific">Barrientosiimonas endolithica</name>
    <dbReference type="NCBI Taxonomy" id="1535208"/>
    <lineage>
        <taxon>Bacteria</taxon>
        <taxon>Bacillati</taxon>
        <taxon>Actinomycetota</taxon>
        <taxon>Actinomycetes</taxon>
        <taxon>Micrococcales</taxon>
        <taxon>Dermacoccaceae</taxon>
        <taxon>Barrientosiimonas</taxon>
    </lineage>
</organism>
<dbReference type="Gene3D" id="1.20.1250.20">
    <property type="entry name" value="MFS general substrate transporter like domains"/>
    <property type="match status" value="1"/>
</dbReference>
<proteinExistence type="predicted"/>
<feature type="transmembrane region" description="Helical" evidence="8">
    <location>
        <begin position="380"/>
        <end position="403"/>
    </location>
</feature>
<feature type="compositionally biased region" description="Low complexity" evidence="7">
    <location>
        <begin position="637"/>
        <end position="651"/>
    </location>
</feature>
<evidence type="ECO:0000256" key="7">
    <source>
        <dbReference type="SAM" id="MobiDB-lite"/>
    </source>
</evidence>
<dbReference type="Gene3D" id="1.20.1720.10">
    <property type="entry name" value="Multidrug resistance protein D"/>
    <property type="match status" value="1"/>
</dbReference>
<feature type="transmembrane region" description="Helical" evidence="8">
    <location>
        <begin position="214"/>
        <end position="234"/>
    </location>
</feature>
<feature type="transmembrane region" description="Helical" evidence="8">
    <location>
        <begin position="348"/>
        <end position="368"/>
    </location>
</feature>
<evidence type="ECO:0000256" key="3">
    <source>
        <dbReference type="ARBA" id="ARBA00022475"/>
    </source>
</evidence>
<dbReference type="InterPro" id="IPR011701">
    <property type="entry name" value="MFS"/>
</dbReference>
<sequence length="669" mass="68927">MSTHTTASERGPHPQGAGRDARRWRALGLLCAVNFMVILDAQIVVLALPSIQTDLGFATTGDAQWVMSGYLIAFGGLLLLGGRAGDLLGQRQVFLVGTGLFGASSLLCGLAWTPGVLVAARALHGVSAALMAPTALGILLTTFPQGPERNKALAAWGAFGGLGATAALLIGGVVTTGLGWEWLFFLNLPVAAVMLVLSPLLLTGHRPRVRPRVYDPAGALTLTGALVLACLAVVRAPEAGWISGQTLGLLASAVLLGVVFVTVERRSKGPLVPLRIFASRVLVGGNLVMLLVGMTVWGMGLMASQYAQQVLGYTPLLFGLGTAVMTVMAMTASYAAQAALARVRVHMVAAVGTGLLAAGSLLLTGVSPGGSYAANLLPGLFVFGAGLGASTVAASVAGLGGVADHDAGVASGINTAAFQIGGALGAVVVSTIAIAHGAALRGAPATAGLQAGFTTCAILAGAGLLGGLWLLRTPQPAGPSSVLPRTARVRGWHRRSLEAGTRSLDDTDPLPARTPSAPQQSRPTDPGACVTRHHHRERHATAVSDTRGVVPLRPGHDRDLRHRQGGCPGCSSKRCRQTASNHLRTGPVKALLASQAPAQRDAHSPRREKGRLRAFQTNRTEPTWRAARGVLRERPHWSGAAAAPSAVPWPVLSLRPGRGSPSPAAPQRR</sequence>
<dbReference type="PANTHER" id="PTHR42718:SF46">
    <property type="entry name" value="BLR6921 PROTEIN"/>
    <property type="match status" value="1"/>
</dbReference>
<feature type="transmembrane region" description="Helical" evidence="8">
    <location>
        <begin position="63"/>
        <end position="81"/>
    </location>
</feature>
<dbReference type="PANTHER" id="PTHR42718">
    <property type="entry name" value="MAJOR FACILITATOR SUPERFAMILY MULTIDRUG TRANSPORTER MFSC"/>
    <property type="match status" value="1"/>
</dbReference>
<comment type="subcellular location">
    <subcellularLocation>
        <location evidence="1">Cell membrane</location>
        <topology evidence="1">Multi-pass membrane protein</topology>
    </subcellularLocation>
</comment>
<feature type="transmembrane region" description="Helical" evidence="8">
    <location>
        <begin position="240"/>
        <end position="261"/>
    </location>
</feature>
<keyword evidence="3" id="KW-1003">Cell membrane</keyword>
<feature type="transmembrane region" description="Helical" evidence="8">
    <location>
        <begin position="451"/>
        <end position="471"/>
    </location>
</feature>
<feature type="transmembrane region" description="Helical" evidence="8">
    <location>
        <begin position="93"/>
        <end position="112"/>
    </location>
</feature>
<name>A0ABN6YPK1_9MICO</name>
<dbReference type="InterPro" id="IPR020846">
    <property type="entry name" value="MFS_dom"/>
</dbReference>
<feature type="transmembrane region" description="Helical" evidence="8">
    <location>
        <begin position="153"/>
        <end position="176"/>
    </location>
</feature>
<keyword evidence="4 8" id="KW-0812">Transmembrane</keyword>
<feature type="domain" description="Major facilitator superfamily (MFS) profile" evidence="9">
    <location>
        <begin position="26"/>
        <end position="475"/>
    </location>
</feature>
<evidence type="ECO:0000259" key="9">
    <source>
        <dbReference type="PROSITE" id="PS50850"/>
    </source>
</evidence>
<feature type="region of interest" description="Disordered" evidence="7">
    <location>
        <begin position="636"/>
        <end position="669"/>
    </location>
</feature>
<evidence type="ECO:0000256" key="5">
    <source>
        <dbReference type="ARBA" id="ARBA00022989"/>
    </source>
</evidence>